<organism evidence="1 2">
    <name type="scientific">Dendrobium thyrsiflorum</name>
    <name type="common">Pinecone-like raceme dendrobium</name>
    <name type="synonym">Orchid</name>
    <dbReference type="NCBI Taxonomy" id="117978"/>
    <lineage>
        <taxon>Eukaryota</taxon>
        <taxon>Viridiplantae</taxon>
        <taxon>Streptophyta</taxon>
        <taxon>Embryophyta</taxon>
        <taxon>Tracheophyta</taxon>
        <taxon>Spermatophyta</taxon>
        <taxon>Magnoliopsida</taxon>
        <taxon>Liliopsida</taxon>
        <taxon>Asparagales</taxon>
        <taxon>Orchidaceae</taxon>
        <taxon>Epidendroideae</taxon>
        <taxon>Malaxideae</taxon>
        <taxon>Dendrobiinae</taxon>
        <taxon>Dendrobium</taxon>
    </lineage>
</organism>
<proteinExistence type="predicted"/>
<evidence type="ECO:0000313" key="1">
    <source>
        <dbReference type="EMBL" id="KAL0907079.1"/>
    </source>
</evidence>
<reference evidence="1 2" key="1">
    <citation type="journal article" date="2024" name="Plant Biotechnol. J.">
        <title>Dendrobium thyrsiflorum genome and its molecular insights into genes involved in important horticultural traits.</title>
        <authorList>
            <person name="Chen B."/>
            <person name="Wang J.Y."/>
            <person name="Zheng P.J."/>
            <person name="Li K.L."/>
            <person name="Liang Y.M."/>
            <person name="Chen X.F."/>
            <person name="Zhang C."/>
            <person name="Zhao X."/>
            <person name="He X."/>
            <person name="Zhang G.Q."/>
            <person name="Liu Z.J."/>
            <person name="Xu Q."/>
        </authorList>
    </citation>
    <scope>NUCLEOTIDE SEQUENCE [LARGE SCALE GENOMIC DNA]</scope>
    <source>
        <strain evidence="1">GZMU011</strain>
    </source>
</reference>
<protein>
    <submittedName>
        <fullName evidence="1">Uncharacterized protein</fullName>
    </submittedName>
</protein>
<accession>A0ABD0U4K3</accession>
<dbReference type="Proteomes" id="UP001552299">
    <property type="component" value="Unassembled WGS sequence"/>
</dbReference>
<gene>
    <name evidence="1" type="ORF">M5K25_025621</name>
</gene>
<name>A0ABD0U4K3_DENTH</name>
<keyword evidence="2" id="KW-1185">Reference proteome</keyword>
<sequence length="63" mass="7330">MELKNTLSLIIAAAKSNPGDDICCEIVKLFVNFYFKCRLAFVFFVPFAYHPQSAGYHYRYPFL</sequence>
<dbReference type="EMBL" id="JANQDX010000018">
    <property type="protein sequence ID" value="KAL0907079.1"/>
    <property type="molecule type" value="Genomic_DNA"/>
</dbReference>
<comment type="caution">
    <text evidence="1">The sequence shown here is derived from an EMBL/GenBank/DDBJ whole genome shotgun (WGS) entry which is preliminary data.</text>
</comment>
<evidence type="ECO:0000313" key="2">
    <source>
        <dbReference type="Proteomes" id="UP001552299"/>
    </source>
</evidence>
<dbReference type="AlphaFoldDB" id="A0ABD0U4K3"/>